<dbReference type="CDD" id="cd07061">
    <property type="entry name" value="HP_HAP_like"/>
    <property type="match status" value="1"/>
</dbReference>
<dbReference type="EMBL" id="KN847319">
    <property type="protein sequence ID" value="KIW57269.1"/>
    <property type="molecule type" value="Genomic_DNA"/>
</dbReference>
<dbReference type="InterPro" id="IPR000560">
    <property type="entry name" value="His_Pase_clade-2"/>
</dbReference>
<keyword evidence="3" id="KW-1133">Transmembrane helix</keyword>
<dbReference type="PANTHER" id="PTHR20963">
    <property type="entry name" value="MULTIPLE INOSITOL POLYPHOSPHATE PHOSPHATASE-RELATED"/>
    <property type="match status" value="1"/>
</dbReference>
<evidence type="ECO:0000256" key="1">
    <source>
        <dbReference type="ARBA" id="ARBA00022801"/>
    </source>
</evidence>
<dbReference type="AlphaFoldDB" id="A0A0D2FB32"/>
<dbReference type="Pfam" id="PF00328">
    <property type="entry name" value="His_Phos_2"/>
    <property type="match status" value="1"/>
</dbReference>
<feature type="region of interest" description="Disordered" evidence="2">
    <location>
        <begin position="1"/>
        <end position="33"/>
    </location>
</feature>
<dbReference type="HOGENOM" id="CLU_020880_3_1_1"/>
<dbReference type="GO" id="GO:0003993">
    <property type="term" value="F:acid phosphatase activity"/>
    <property type="evidence" value="ECO:0007669"/>
    <property type="project" value="TreeGrafter"/>
</dbReference>
<evidence type="ECO:0000256" key="2">
    <source>
        <dbReference type="SAM" id="MobiDB-lite"/>
    </source>
</evidence>
<evidence type="ECO:0008006" key="6">
    <source>
        <dbReference type="Google" id="ProtNLM"/>
    </source>
</evidence>
<keyword evidence="5" id="KW-1185">Reference proteome</keyword>
<evidence type="ECO:0000313" key="5">
    <source>
        <dbReference type="Proteomes" id="UP000054342"/>
    </source>
</evidence>
<dbReference type="OrthoDB" id="6509975at2759"/>
<dbReference type="GeneID" id="25327750"/>
<proteinExistence type="predicted"/>
<dbReference type="STRING" id="348802.A0A0D2FB32"/>
<organism evidence="4 5">
    <name type="scientific">Exophiala xenobiotica</name>
    <dbReference type="NCBI Taxonomy" id="348802"/>
    <lineage>
        <taxon>Eukaryota</taxon>
        <taxon>Fungi</taxon>
        <taxon>Dikarya</taxon>
        <taxon>Ascomycota</taxon>
        <taxon>Pezizomycotina</taxon>
        <taxon>Eurotiomycetes</taxon>
        <taxon>Chaetothyriomycetidae</taxon>
        <taxon>Chaetothyriales</taxon>
        <taxon>Herpotrichiellaceae</taxon>
        <taxon>Exophiala</taxon>
    </lineage>
</organism>
<dbReference type="Gene3D" id="3.40.50.1240">
    <property type="entry name" value="Phosphoglycerate mutase-like"/>
    <property type="match status" value="1"/>
</dbReference>
<name>A0A0D2FB32_9EURO</name>
<dbReference type="SUPFAM" id="SSF53254">
    <property type="entry name" value="Phosphoglycerate mutase-like"/>
    <property type="match status" value="1"/>
</dbReference>
<evidence type="ECO:0000313" key="4">
    <source>
        <dbReference type="EMBL" id="KIW57269.1"/>
    </source>
</evidence>
<reference evidence="4 5" key="1">
    <citation type="submission" date="2015-01" db="EMBL/GenBank/DDBJ databases">
        <title>The Genome Sequence of Exophiala xenobiotica CBS118157.</title>
        <authorList>
            <consortium name="The Broad Institute Genomics Platform"/>
            <person name="Cuomo C."/>
            <person name="de Hoog S."/>
            <person name="Gorbushina A."/>
            <person name="Stielow B."/>
            <person name="Teixiera M."/>
            <person name="Abouelleil A."/>
            <person name="Chapman S.B."/>
            <person name="Priest M."/>
            <person name="Young S.K."/>
            <person name="Wortman J."/>
            <person name="Nusbaum C."/>
            <person name="Birren B."/>
        </authorList>
    </citation>
    <scope>NUCLEOTIDE SEQUENCE [LARGE SCALE GENOMIC DNA]</scope>
    <source>
        <strain evidence="4 5">CBS 118157</strain>
    </source>
</reference>
<dbReference type="GO" id="GO:0009277">
    <property type="term" value="C:fungal-type cell wall"/>
    <property type="evidence" value="ECO:0007669"/>
    <property type="project" value="TreeGrafter"/>
</dbReference>
<evidence type="ECO:0000256" key="3">
    <source>
        <dbReference type="SAM" id="Phobius"/>
    </source>
</evidence>
<accession>A0A0D2FB32</accession>
<keyword evidence="3" id="KW-0812">Transmembrane</keyword>
<keyword evidence="3" id="KW-0472">Membrane</keyword>
<sequence length="516" mass="57983">MRLRPTFQMSQPEKDITLPMPPTTSKSKRQKPASQLFSRKSTLVIFIVVAVFLALTILRKIHNGLCSSLLTGSGFCPAILANVWHLFYHLGGNGPWIPRISGIGYSNASLPKHCSVDQVHMLSRHAERYPTKSAGARHLDLLDRLQNSGVALTGELSFLDTWTYFTDPSTPAFENLTDTGPYAGTLQAFNTGKTLRDNYGHLIPQNRRTRFWSSGSPRDVETAKFFANGFFGPDWNSGGSAELVVIPEDAERGADTLTPGDTCYKYRKDGYGHDYGYGKLELWQKVFTEPIASRLAQHAEGMEFSHLDVYSMMEMCGFEVLAKGVSPWCSVFTQEEWLHFEYARDLLHFYRAGPGNSYAGAMGLLWLNATQKLMSNESSNDVYFSFVHDGDIVPVMATLQILNERVLLQELPTTHMKADRHWRTSDVVPMGGRLIFERVGCESGSETSEKEYFVRLFINDGLMKLPGLPMVRHTKHAVRLEDFQDFIATRGELFGDFREVCSLSADSPDGITFLHQ</sequence>
<dbReference type="RefSeq" id="XP_013317853.1">
    <property type="nucleotide sequence ID" value="XM_013462399.1"/>
</dbReference>
<gene>
    <name evidence="4" type="ORF">PV05_05842</name>
</gene>
<dbReference type="InterPro" id="IPR029033">
    <property type="entry name" value="His_PPase_superfam"/>
</dbReference>
<dbReference type="Proteomes" id="UP000054342">
    <property type="component" value="Unassembled WGS sequence"/>
</dbReference>
<dbReference type="PANTHER" id="PTHR20963:SF18">
    <property type="entry name" value="ACID PHOSPHATASE PHO11-RELATED"/>
    <property type="match status" value="1"/>
</dbReference>
<feature type="transmembrane region" description="Helical" evidence="3">
    <location>
        <begin position="36"/>
        <end position="58"/>
    </location>
</feature>
<protein>
    <recommendedName>
        <fullName evidence="6">3-phytase</fullName>
    </recommendedName>
</protein>
<keyword evidence="1" id="KW-0378">Hydrolase</keyword>